<dbReference type="PROSITE" id="PS51725">
    <property type="entry name" value="ABM"/>
    <property type="match status" value="1"/>
</dbReference>
<organism evidence="2 3">
    <name type="scientific">Hyphomonas jannaschiana VP2</name>
    <dbReference type="NCBI Taxonomy" id="1280952"/>
    <lineage>
        <taxon>Bacteria</taxon>
        <taxon>Pseudomonadati</taxon>
        <taxon>Pseudomonadota</taxon>
        <taxon>Alphaproteobacteria</taxon>
        <taxon>Hyphomonadales</taxon>
        <taxon>Hyphomonadaceae</taxon>
        <taxon>Hyphomonas</taxon>
    </lineage>
</organism>
<name>A0A059FD23_9PROT</name>
<sequence>MIVIEGSVRVPPEKVEAARPAMETMIRASRAEPGCIDYAYSIDVLDPGLIRVTERWESREALQAHFATPHMAVWRAEFAGLGVSDRSLRLYEAEPEAI</sequence>
<evidence type="ECO:0000313" key="3">
    <source>
        <dbReference type="Proteomes" id="UP000024816"/>
    </source>
</evidence>
<accession>A0A059FD23</accession>
<dbReference type="SUPFAM" id="SSF54909">
    <property type="entry name" value="Dimeric alpha+beta barrel"/>
    <property type="match status" value="1"/>
</dbReference>
<feature type="domain" description="ABM" evidence="1">
    <location>
        <begin position="2"/>
        <end position="90"/>
    </location>
</feature>
<dbReference type="PANTHER" id="PTHR33336:SF15">
    <property type="entry name" value="ABM DOMAIN-CONTAINING PROTEIN"/>
    <property type="match status" value="1"/>
</dbReference>
<gene>
    <name evidence="2" type="ORF">HJA_09104</name>
</gene>
<dbReference type="Proteomes" id="UP000024816">
    <property type="component" value="Unassembled WGS sequence"/>
</dbReference>
<keyword evidence="3" id="KW-1185">Reference proteome</keyword>
<proteinExistence type="predicted"/>
<dbReference type="RefSeq" id="WP_035581251.1">
    <property type="nucleotide sequence ID" value="NZ_ARYJ01000005.1"/>
</dbReference>
<dbReference type="OrthoDB" id="287932at2"/>
<dbReference type="Gene3D" id="3.30.70.100">
    <property type="match status" value="1"/>
</dbReference>
<dbReference type="EMBL" id="ARYJ01000005">
    <property type="protein sequence ID" value="KCZ88514.1"/>
    <property type="molecule type" value="Genomic_DNA"/>
</dbReference>
<evidence type="ECO:0000259" key="1">
    <source>
        <dbReference type="PROSITE" id="PS51725"/>
    </source>
</evidence>
<dbReference type="GO" id="GO:0003824">
    <property type="term" value="F:catalytic activity"/>
    <property type="evidence" value="ECO:0007669"/>
    <property type="project" value="TreeGrafter"/>
</dbReference>
<dbReference type="STRING" id="1280952.HJA_09104"/>
<comment type="caution">
    <text evidence="2">The sequence shown here is derived from an EMBL/GenBank/DDBJ whole genome shotgun (WGS) entry which is preliminary data.</text>
</comment>
<reference evidence="2 3" key="1">
    <citation type="journal article" date="2014" name="Antonie Van Leeuwenhoek">
        <title>Hyphomonas beringensis sp. nov. and Hyphomonas chukchiensis sp. nov., isolated from surface seawater of the Bering Sea and Chukchi Sea.</title>
        <authorList>
            <person name="Li C."/>
            <person name="Lai Q."/>
            <person name="Li G."/>
            <person name="Dong C."/>
            <person name="Wang J."/>
            <person name="Liao Y."/>
            <person name="Shao Z."/>
        </authorList>
    </citation>
    <scope>NUCLEOTIDE SEQUENCE [LARGE SCALE GENOMIC DNA]</scope>
    <source>
        <strain evidence="2 3">VP2</strain>
    </source>
</reference>
<dbReference type="Pfam" id="PF03992">
    <property type="entry name" value="ABM"/>
    <property type="match status" value="1"/>
</dbReference>
<dbReference type="AlphaFoldDB" id="A0A059FD23"/>
<dbReference type="eggNOG" id="COG1359">
    <property type="taxonomic scope" value="Bacteria"/>
</dbReference>
<dbReference type="PANTHER" id="PTHR33336">
    <property type="entry name" value="QUINOL MONOOXYGENASE YGIN-RELATED"/>
    <property type="match status" value="1"/>
</dbReference>
<evidence type="ECO:0000313" key="2">
    <source>
        <dbReference type="EMBL" id="KCZ88514.1"/>
    </source>
</evidence>
<dbReference type="InterPro" id="IPR011008">
    <property type="entry name" value="Dimeric_a/b-barrel"/>
</dbReference>
<dbReference type="PATRIC" id="fig|1280952.3.peg.1816"/>
<dbReference type="InterPro" id="IPR050744">
    <property type="entry name" value="AI-2_Isomerase_LsrG"/>
</dbReference>
<dbReference type="InterPro" id="IPR007138">
    <property type="entry name" value="ABM_dom"/>
</dbReference>
<protein>
    <recommendedName>
        <fullName evidence="1">ABM domain-containing protein</fullName>
    </recommendedName>
</protein>